<dbReference type="SUPFAM" id="SSF52980">
    <property type="entry name" value="Restriction endonuclease-like"/>
    <property type="match status" value="1"/>
</dbReference>
<reference evidence="2 3" key="1">
    <citation type="submission" date="2023-05" db="EMBL/GenBank/DDBJ databases">
        <title>Lysobacter sp. strain LF1 Genome sequencing and assembly.</title>
        <authorList>
            <person name="Jung Y."/>
        </authorList>
    </citation>
    <scope>NUCLEOTIDE SEQUENCE [LARGE SCALE GENOMIC DNA]</scope>
    <source>
        <strain evidence="2 3">LF1</strain>
    </source>
</reference>
<dbReference type="InterPro" id="IPR011335">
    <property type="entry name" value="Restrct_endonuc-II-like"/>
</dbReference>
<keyword evidence="3" id="KW-1185">Reference proteome</keyword>
<evidence type="ECO:0000259" key="1">
    <source>
        <dbReference type="Pfam" id="PF04480"/>
    </source>
</evidence>
<sequence>MEDRRRAKLPTDTLASARSLRVNATDAERVIWRRLRGGQLPGFKFRRQYPIPPYVVDFACLAAKLVVELDGSQHSTDADLPRTRFIESKGFKVLRFWDNDALLQTDAVMEAIWNACRSAAPHPNPSPDGRGA</sequence>
<dbReference type="Gene3D" id="3.40.960.10">
    <property type="entry name" value="VSR Endonuclease"/>
    <property type="match status" value="1"/>
</dbReference>
<dbReference type="PANTHER" id="PTHR38590:SF1">
    <property type="entry name" value="BLL0828 PROTEIN"/>
    <property type="match status" value="1"/>
</dbReference>
<dbReference type="InterPro" id="IPR047216">
    <property type="entry name" value="Endonuclease_DUF559_bact"/>
</dbReference>
<dbReference type="Pfam" id="PF04480">
    <property type="entry name" value="DUF559"/>
    <property type="match status" value="1"/>
</dbReference>
<accession>A0ABT6XEV8</accession>
<dbReference type="Proteomes" id="UP001321580">
    <property type="component" value="Unassembled WGS sequence"/>
</dbReference>
<evidence type="ECO:0000313" key="3">
    <source>
        <dbReference type="Proteomes" id="UP001321580"/>
    </source>
</evidence>
<organism evidence="2 3">
    <name type="scientific">Lysobacter stagni</name>
    <dbReference type="NCBI Taxonomy" id="3045172"/>
    <lineage>
        <taxon>Bacteria</taxon>
        <taxon>Pseudomonadati</taxon>
        <taxon>Pseudomonadota</taxon>
        <taxon>Gammaproteobacteria</taxon>
        <taxon>Lysobacterales</taxon>
        <taxon>Lysobacteraceae</taxon>
        <taxon>Lysobacter</taxon>
    </lineage>
</organism>
<feature type="domain" description="DUF559" evidence="1">
    <location>
        <begin position="14"/>
        <end position="116"/>
    </location>
</feature>
<protein>
    <submittedName>
        <fullName evidence="2">DUF559 domain-containing protein</fullName>
    </submittedName>
</protein>
<dbReference type="CDD" id="cd01038">
    <property type="entry name" value="Endonuclease_DUF559"/>
    <property type="match status" value="1"/>
</dbReference>
<dbReference type="EMBL" id="JASGBI010000001">
    <property type="protein sequence ID" value="MDI9238687.1"/>
    <property type="molecule type" value="Genomic_DNA"/>
</dbReference>
<evidence type="ECO:0000313" key="2">
    <source>
        <dbReference type="EMBL" id="MDI9238687.1"/>
    </source>
</evidence>
<name>A0ABT6XEV8_9GAMM</name>
<proteinExistence type="predicted"/>
<dbReference type="InterPro" id="IPR007569">
    <property type="entry name" value="DUF559"/>
</dbReference>
<dbReference type="PANTHER" id="PTHR38590">
    <property type="entry name" value="BLL0828 PROTEIN"/>
    <property type="match status" value="1"/>
</dbReference>
<dbReference type="RefSeq" id="WP_283212136.1">
    <property type="nucleotide sequence ID" value="NZ_JASGBI010000001.1"/>
</dbReference>
<gene>
    <name evidence="2" type="ORF">QLQ15_07135</name>
</gene>
<comment type="caution">
    <text evidence="2">The sequence shown here is derived from an EMBL/GenBank/DDBJ whole genome shotgun (WGS) entry which is preliminary data.</text>
</comment>